<feature type="domain" description="F-box" evidence="1">
    <location>
        <begin position="25"/>
        <end position="61"/>
    </location>
</feature>
<dbReference type="InterPro" id="IPR036047">
    <property type="entry name" value="F-box-like_dom_sf"/>
</dbReference>
<dbReference type="OrthoDB" id="582804at2759"/>
<reference evidence="2" key="1">
    <citation type="submission" date="2020-01" db="EMBL/GenBank/DDBJ databases">
        <authorList>
            <person name="Mishra B."/>
        </authorList>
    </citation>
    <scope>NUCLEOTIDE SEQUENCE [LARGE SCALE GENOMIC DNA]</scope>
</reference>
<dbReference type="Gene3D" id="3.80.10.10">
    <property type="entry name" value="Ribonuclease Inhibitor"/>
    <property type="match status" value="1"/>
</dbReference>
<dbReference type="Pfam" id="PF24758">
    <property type="entry name" value="LRR_At5g56370"/>
    <property type="match status" value="1"/>
</dbReference>
<evidence type="ECO:0000259" key="1">
    <source>
        <dbReference type="PROSITE" id="PS50181"/>
    </source>
</evidence>
<dbReference type="Pfam" id="PF00646">
    <property type="entry name" value="F-box"/>
    <property type="match status" value="1"/>
</dbReference>
<evidence type="ECO:0000313" key="2">
    <source>
        <dbReference type="EMBL" id="CAA7062010.1"/>
    </source>
</evidence>
<dbReference type="InterPro" id="IPR053781">
    <property type="entry name" value="F-box_AtFBL13-like"/>
</dbReference>
<accession>A0A6D2LBA5</accession>
<dbReference type="InterPro" id="IPR032675">
    <property type="entry name" value="LRR_dom_sf"/>
</dbReference>
<sequence>MEFLRRFAGFFIRQENMDGSGTDNEDRLSSLPDSMLCEILLKLSTKDVVRTSVLSNRWRNLWRSVPGLDLSCDDLREYNTFVSFVDRFLGFNSELCIENLKVKYQLGSAHVTRWINDVVKRRVKHLSVIAYHWSINGAHIPSTVYTCESLVTLELREATLLSPKFVFLPCLKVISLIRVKFANNLAFEMLISGSPLLESLSLVTISFENINCFRVCSESLLRLTHFENYSIGEDLVIAIDAPRLRYLKLSDYDTTCVPCFIVKDLGSLVKVDMDIVFKLGYGRSFDPNDLPRINMIRDFFNGISTAKDMVISSRTLEVIYDYLRCQPLPLFPNLSSMRITDYKWQMLPAFLESFPRLKRLFLESCRNPPEKEGISISSGRPCFLSSLEYVEIQKPWTNPQRKENLLSSKHRLVSYFVENSTLCLDDSTKEGESLILRRPLTTPRLSASCPVNNPQEIDSILG</sequence>
<dbReference type="CDD" id="cd22160">
    <property type="entry name" value="F-box_AtFBL13-like"/>
    <property type="match status" value="1"/>
</dbReference>
<dbReference type="InterPro" id="IPR001810">
    <property type="entry name" value="F-box_dom"/>
</dbReference>
<dbReference type="SMART" id="SM00256">
    <property type="entry name" value="FBOX"/>
    <property type="match status" value="1"/>
</dbReference>
<dbReference type="SUPFAM" id="SSF81383">
    <property type="entry name" value="F-box domain"/>
    <property type="match status" value="1"/>
</dbReference>
<proteinExistence type="predicted"/>
<dbReference type="PROSITE" id="PS50181">
    <property type="entry name" value="FBOX"/>
    <property type="match status" value="1"/>
</dbReference>
<dbReference type="Proteomes" id="UP000467841">
    <property type="component" value="Unassembled WGS sequence"/>
</dbReference>
<organism evidence="2 3">
    <name type="scientific">Microthlaspi erraticum</name>
    <dbReference type="NCBI Taxonomy" id="1685480"/>
    <lineage>
        <taxon>Eukaryota</taxon>
        <taxon>Viridiplantae</taxon>
        <taxon>Streptophyta</taxon>
        <taxon>Embryophyta</taxon>
        <taxon>Tracheophyta</taxon>
        <taxon>Spermatophyta</taxon>
        <taxon>Magnoliopsida</taxon>
        <taxon>eudicotyledons</taxon>
        <taxon>Gunneridae</taxon>
        <taxon>Pentapetalae</taxon>
        <taxon>rosids</taxon>
        <taxon>malvids</taxon>
        <taxon>Brassicales</taxon>
        <taxon>Brassicaceae</taxon>
        <taxon>Coluteocarpeae</taxon>
        <taxon>Microthlaspi</taxon>
    </lineage>
</organism>
<evidence type="ECO:0000313" key="3">
    <source>
        <dbReference type="Proteomes" id="UP000467841"/>
    </source>
</evidence>
<gene>
    <name evidence="2" type="ORF">MERR_LOCUS49246</name>
</gene>
<dbReference type="SUPFAM" id="SSF52047">
    <property type="entry name" value="RNI-like"/>
    <property type="match status" value="1"/>
</dbReference>
<dbReference type="InterPro" id="IPR055411">
    <property type="entry name" value="LRR_FXL15/At3g58940/PEG3-like"/>
</dbReference>
<protein>
    <recommendedName>
        <fullName evidence="1">F-box domain-containing protein</fullName>
    </recommendedName>
</protein>
<dbReference type="Gene3D" id="1.20.1280.50">
    <property type="match status" value="1"/>
</dbReference>
<name>A0A6D2LBA5_9BRAS</name>
<dbReference type="EMBL" id="CACVBM020001917">
    <property type="protein sequence ID" value="CAA7062010.1"/>
    <property type="molecule type" value="Genomic_DNA"/>
</dbReference>
<dbReference type="InterPro" id="IPR050232">
    <property type="entry name" value="FBL13/AtMIF1-like"/>
</dbReference>
<dbReference type="AlphaFoldDB" id="A0A6D2LBA5"/>
<dbReference type="PANTHER" id="PTHR31900:SF33">
    <property type="entry name" value="PROTEIN WITH RNI-LIKE_FBD-LIKE DOMAIN"/>
    <property type="match status" value="1"/>
</dbReference>
<keyword evidence="3" id="KW-1185">Reference proteome</keyword>
<dbReference type="PANTHER" id="PTHR31900">
    <property type="entry name" value="F-BOX/RNI SUPERFAMILY PROTEIN-RELATED"/>
    <property type="match status" value="1"/>
</dbReference>
<comment type="caution">
    <text evidence="2">The sequence shown here is derived from an EMBL/GenBank/DDBJ whole genome shotgun (WGS) entry which is preliminary data.</text>
</comment>